<dbReference type="RefSeq" id="WP_089413415.1">
    <property type="nucleotide sequence ID" value="NZ_FZQA01000012.1"/>
</dbReference>
<gene>
    <name evidence="2" type="ORF">SAMN06297382_2995</name>
</gene>
<dbReference type="EMBL" id="FZQA01000012">
    <property type="protein sequence ID" value="SNT75930.1"/>
    <property type="molecule type" value="Genomic_DNA"/>
</dbReference>
<evidence type="ECO:0000313" key="3">
    <source>
        <dbReference type="Proteomes" id="UP000198346"/>
    </source>
</evidence>
<evidence type="ECO:0000313" key="2">
    <source>
        <dbReference type="EMBL" id="SNT75930.1"/>
    </source>
</evidence>
<evidence type="ECO:0000256" key="1">
    <source>
        <dbReference type="SAM" id="Phobius"/>
    </source>
</evidence>
<feature type="transmembrane region" description="Helical" evidence="1">
    <location>
        <begin position="7"/>
        <end position="30"/>
    </location>
</feature>
<keyword evidence="3" id="KW-1185">Reference proteome</keyword>
<feature type="transmembrane region" description="Helical" evidence="1">
    <location>
        <begin position="90"/>
        <end position="111"/>
    </location>
</feature>
<keyword evidence="1" id="KW-0472">Membrane</keyword>
<sequence>MNAVLKGGIAAGLVGGALDLLAASVIYPLMEGFPAIRVPQSIASGVMGAAAYEGGVATALLGTGLHFLIALFAGLALAAGMSLYEPLRRMAFATGAVFGAAMYVFMNYVVVPVSRAVVGEPDATRIAIGVLIHLFLFGVPMAYVARRFLTAKG</sequence>
<proteinExistence type="predicted"/>
<feature type="transmembrane region" description="Helical" evidence="1">
    <location>
        <begin position="123"/>
        <end position="145"/>
    </location>
</feature>
<name>A0A239Q0H8_9PROT</name>
<keyword evidence="1" id="KW-1133">Transmembrane helix</keyword>
<evidence type="ECO:0008006" key="4">
    <source>
        <dbReference type="Google" id="ProtNLM"/>
    </source>
</evidence>
<dbReference type="Proteomes" id="UP000198346">
    <property type="component" value="Unassembled WGS sequence"/>
</dbReference>
<accession>A0A239Q0H8</accession>
<feature type="transmembrane region" description="Helical" evidence="1">
    <location>
        <begin position="50"/>
        <end position="78"/>
    </location>
</feature>
<organism evidence="2 3">
    <name type="scientific">Amphiplicatus metriothermophilus</name>
    <dbReference type="NCBI Taxonomy" id="1519374"/>
    <lineage>
        <taxon>Bacteria</taxon>
        <taxon>Pseudomonadati</taxon>
        <taxon>Pseudomonadota</taxon>
        <taxon>Alphaproteobacteria</taxon>
        <taxon>Parvularculales</taxon>
        <taxon>Parvularculaceae</taxon>
        <taxon>Amphiplicatus</taxon>
    </lineage>
</organism>
<protein>
    <recommendedName>
        <fullName evidence="4">DUF1440 domain-containing protein</fullName>
    </recommendedName>
</protein>
<dbReference type="AlphaFoldDB" id="A0A239Q0H8"/>
<keyword evidence="1" id="KW-0812">Transmembrane</keyword>
<reference evidence="2 3" key="1">
    <citation type="submission" date="2017-07" db="EMBL/GenBank/DDBJ databases">
        <authorList>
            <person name="Sun Z.S."/>
            <person name="Albrecht U."/>
            <person name="Echele G."/>
            <person name="Lee C.C."/>
        </authorList>
    </citation>
    <scope>NUCLEOTIDE SEQUENCE [LARGE SCALE GENOMIC DNA]</scope>
    <source>
        <strain evidence="2 3">CGMCC 1.12710</strain>
    </source>
</reference>
<dbReference type="OrthoDB" id="118190at2"/>